<dbReference type="EMBL" id="LGUF01000007">
    <property type="protein sequence ID" value="KON85602.1"/>
    <property type="molecule type" value="Genomic_DNA"/>
</dbReference>
<dbReference type="AlphaFoldDB" id="A0A0M0G7U2"/>
<protein>
    <submittedName>
        <fullName evidence="1">Uncharacterized protein</fullName>
    </submittedName>
</protein>
<evidence type="ECO:0000313" key="2">
    <source>
        <dbReference type="Proteomes" id="UP000037109"/>
    </source>
</evidence>
<dbReference type="Proteomes" id="UP000037109">
    <property type="component" value="Unassembled WGS sequence"/>
</dbReference>
<gene>
    <name evidence="1" type="ORF">AF332_01230</name>
</gene>
<name>A0A0M0G7U2_SPOGL</name>
<keyword evidence="2" id="KW-1185">Reference proteome</keyword>
<organism evidence="1 2">
    <name type="scientific">Sporosarcina globispora</name>
    <name type="common">Bacillus globisporus</name>
    <dbReference type="NCBI Taxonomy" id="1459"/>
    <lineage>
        <taxon>Bacteria</taxon>
        <taxon>Bacillati</taxon>
        <taxon>Bacillota</taxon>
        <taxon>Bacilli</taxon>
        <taxon>Bacillales</taxon>
        <taxon>Caryophanaceae</taxon>
        <taxon>Sporosarcina</taxon>
    </lineage>
</organism>
<accession>A0A0M0G7U2</accession>
<comment type="caution">
    <text evidence="1">The sequence shown here is derived from an EMBL/GenBank/DDBJ whole genome shotgun (WGS) entry which is preliminary data.</text>
</comment>
<evidence type="ECO:0000313" key="1">
    <source>
        <dbReference type="EMBL" id="KON85602.1"/>
    </source>
</evidence>
<dbReference type="STRING" id="1459.AF332_01230"/>
<dbReference type="PATRIC" id="fig|1459.3.peg.273"/>
<sequence>MQNEISRLENYLIHKREECIMERGLVLTDVWSHLAAIIVWTAAVFALAVRRLQKTNDGLMARLAVFRRPSFFADKPLV</sequence>
<reference evidence="2" key="1">
    <citation type="submission" date="2015-07" db="EMBL/GenBank/DDBJ databases">
        <title>Fjat-10036 dsm4.</title>
        <authorList>
            <person name="Liu B."/>
            <person name="Wang J."/>
            <person name="Zhu Y."/>
            <person name="Liu G."/>
            <person name="Chen Q."/>
            <person name="Chen Z."/>
            <person name="Lan J."/>
            <person name="Che J."/>
            <person name="Ge C."/>
            <person name="Shi H."/>
            <person name="Pan Z."/>
            <person name="Liu X."/>
        </authorList>
    </citation>
    <scope>NUCLEOTIDE SEQUENCE [LARGE SCALE GENOMIC DNA]</scope>
    <source>
        <strain evidence="2">DSM 4</strain>
    </source>
</reference>
<proteinExistence type="predicted"/>